<comment type="caution">
    <text evidence="8">The sequence shown here is derived from an EMBL/GenBank/DDBJ whole genome shotgun (WGS) entry which is preliminary data.</text>
</comment>
<evidence type="ECO:0000256" key="4">
    <source>
        <dbReference type="ARBA" id="ARBA00022840"/>
    </source>
</evidence>
<evidence type="ECO:0000256" key="5">
    <source>
        <dbReference type="ARBA" id="ARBA00032897"/>
    </source>
</evidence>
<accession>A0A7W8QM99</accession>
<evidence type="ECO:0000313" key="9">
    <source>
        <dbReference type="Proteomes" id="UP000572635"/>
    </source>
</evidence>
<name>A0A7W8QM99_9ACTN</name>
<proteinExistence type="inferred from homology"/>
<evidence type="ECO:0000259" key="7">
    <source>
        <dbReference type="Pfam" id="PF06414"/>
    </source>
</evidence>
<reference evidence="8 9" key="1">
    <citation type="submission" date="2020-08" db="EMBL/GenBank/DDBJ databases">
        <title>Sequencing the genomes of 1000 actinobacteria strains.</title>
        <authorList>
            <person name="Klenk H.-P."/>
        </authorList>
    </citation>
    <scope>NUCLEOTIDE SEQUENCE [LARGE SCALE GENOMIC DNA]</scope>
    <source>
        <strain evidence="8 9">DSM 44551</strain>
    </source>
</reference>
<dbReference type="EMBL" id="JACHDB010000001">
    <property type="protein sequence ID" value="MBB5432931.1"/>
    <property type="molecule type" value="Genomic_DNA"/>
</dbReference>
<keyword evidence="9" id="KW-1185">Reference proteome</keyword>
<evidence type="ECO:0000256" key="3">
    <source>
        <dbReference type="ARBA" id="ARBA00022741"/>
    </source>
</evidence>
<dbReference type="Gene3D" id="3.40.50.300">
    <property type="entry name" value="P-loop containing nucleotide triphosphate hydrolases"/>
    <property type="match status" value="1"/>
</dbReference>
<evidence type="ECO:0000256" key="1">
    <source>
        <dbReference type="ARBA" id="ARBA00009104"/>
    </source>
</evidence>
<dbReference type="Proteomes" id="UP000572635">
    <property type="component" value="Unassembled WGS sequence"/>
</dbReference>
<dbReference type="EC" id="2.7.1.176" evidence="2"/>
<dbReference type="Pfam" id="PF06414">
    <property type="entry name" value="Zeta_toxin"/>
    <property type="match status" value="1"/>
</dbReference>
<dbReference type="AlphaFoldDB" id="A0A7W8QM99"/>
<dbReference type="RefSeq" id="WP_184392426.1">
    <property type="nucleotide sequence ID" value="NZ_BAAAJD010000134.1"/>
</dbReference>
<evidence type="ECO:0000256" key="6">
    <source>
        <dbReference type="ARBA" id="ARBA00048178"/>
    </source>
</evidence>
<dbReference type="GO" id="GO:0005524">
    <property type="term" value="F:ATP binding"/>
    <property type="evidence" value="ECO:0007669"/>
    <property type="project" value="UniProtKB-KW"/>
</dbReference>
<sequence>MDLPLSPLDRFAALGGVPAAPAADRDARETAYNLLSAAIGLHSALLHRASAAERDALEKEARRLLDREARLPFLDGAELRAVAEEFPELLRSLRGRHRFGPAPAAPKPLGGEELRAVFDRALRGRLTGAPREEPEALIFGGQPGSGKSTLQRALLPALAPGTVSYDGDDLMRLSPDYEAAMTADDRAASMTLPAQVGGLHPMALEHVREGRFDVLCSHPLGRADWAAAWTEGFREAGYRVGVAFVAADFAESSAAIEERYRRSRREQGFGRWMPPEHHDRFYAGVPNTAEFLETHRLADALYVVSRDGALLYAARLTPDGEWDKEPFARTALEAARTRR</sequence>
<comment type="catalytic activity">
    <reaction evidence="6">
        <text>UDP-N-acetyl-alpha-D-glucosamine + ATP = UDP-N-acetyl-alpha-D-glucosamine 3'-phosphate + ADP + H(+)</text>
        <dbReference type="Rhea" id="RHEA:32671"/>
        <dbReference type="ChEBI" id="CHEBI:15378"/>
        <dbReference type="ChEBI" id="CHEBI:30616"/>
        <dbReference type="ChEBI" id="CHEBI:57705"/>
        <dbReference type="ChEBI" id="CHEBI:64353"/>
        <dbReference type="ChEBI" id="CHEBI:456216"/>
        <dbReference type="EC" id="2.7.1.176"/>
    </reaction>
</comment>
<organism evidence="8 9">
    <name type="scientific">Nocardiopsis composta</name>
    <dbReference type="NCBI Taxonomy" id="157465"/>
    <lineage>
        <taxon>Bacteria</taxon>
        <taxon>Bacillati</taxon>
        <taxon>Actinomycetota</taxon>
        <taxon>Actinomycetes</taxon>
        <taxon>Streptosporangiales</taxon>
        <taxon>Nocardiopsidaceae</taxon>
        <taxon>Nocardiopsis</taxon>
    </lineage>
</organism>
<dbReference type="InterPro" id="IPR010488">
    <property type="entry name" value="Zeta_toxin_domain"/>
</dbReference>
<feature type="domain" description="Zeta toxin" evidence="7">
    <location>
        <begin position="129"/>
        <end position="316"/>
    </location>
</feature>
<dbReference type="InterPro" id="IPR027417">
    <property type="entry name" value="P-loop_NTPase"/>
</dbReference>
<gene>
    <name evidence="8" type="ORF">HDA36_003015</name>
</gene>
<keyword evidence="4" id="KW-0067">ATP-binding</keyword>
<dbReference type="GO" id="GO:0016301">
    <property type="term" value="F:kinase activity"/>
    <property type="evidence" value="ECO:0007669"/>
    <property type="project" value="InterPro"/>
</dbReference>
<protein>
    <recommendedName>
        <fullName evidence="5">UDP-N-acetylglucosamine kinase</fullName>
        <ecNumber evidence="2">2.7.1.176</ecNumber>
    </recommendedName>
    <alternativeName>
        <fullName evidence="5">UDP-N-acetylglucosamine kinase</fullName>
    </alternativeName>
</protein>
<comment type="similarity">
    <text evidence="1">Belongs to the zeta toxin family.</text>
</comment>
<evidence type="ECO:0000256" key="2">
    <source>
        <dbReference type="ARBA" id="ARBA00011963"/>
    </source>
</evidence>
<evidence type="ECO:0000313" key="8">
    <source>
        <dbReference type="EMBL" id="MBB5432931.1"/>
    </source>
</evidence>
<keyword evidence="3" id="KW-0547">Nucleotide-binding</keyword>
<dbReference type="SUPFAM" id="SSF52540">
    <property type="entry name" value="P-loop containing nucleoside triphosphate hydrolases"/>
    <property type="match status" value="1"/>
</dbReference>